<accession>A0A1R3HW36</accession>
<gene>
    <name evidence="1" type="ORF">CCACVL1_16606</name>
</gene>
<proteinExistence type="predicted"/>
<evidence type="ECO:0000313" key="2">
    <source>
        <dbReference type="Proteomes" id="UP000188268"/>
    </source>
</evidence>
<keyword evidence="2" id="KW-1185">Reference proteome</keyword>
<organism evidence="1 2">
    <name type="scientific">Corchorus capsularis</name>
    <name type="common">Jute</name>
    <dbReference type="NCBI Taxonomy" id="210143"/>
    <lineage>
        <taxon>Eukaryota</taxon>
        <taxon>Viridiplantae</taxon>
        <taxon>Streptophyta</taxon>
        <taxon>Embryophyta</taxon>
        <taxon>Tracheophyta</taxon>
        <taxon>Spermatophyta</taxon>
        <taxon>Magnoliopsida</taxon>
        <taxon>eudicotyledons</taxon>
        <taxon>Gunneridae</taxon>
        <taxon>Pentapetalae</taxon>
        <taxon>rosids</taxon>
        <taxon>malvids</taxon>
        <taxon>Malvales</taxon>
        <taxon>Malvaceae</taxon>
        <taxon>Grewioideae</taxon>
        <taxon>Apeibeae</taxon>
        <taxon>Corchorus</taxon>
    </lineage>
</organism>
<name>A0A1R3HW36_COCAP</name>
<dbReference type="Gramene" id="OMO74573">
    <property type="protein sequence ID" value="OMO74573"/>
    <property type="gene ID" value="CCACVL1_16606"/>
</dbReference>
<dbReference type="EMBL" id="AWWV01011091">
    <property type="protein sequence ID" value="OMO74573.1"/>
    <property type="molecule type" value="Genomic_DNA"/>
</dbReference>
<protein>
    <submittedName>
        <fullName evidence="1">Uncharacterized protein</fullName>
    </submittedName>
</protein>
<evidence type="ECO:0000313" key="1">
    <source>
        <dbReference type="EMBL" id="OMO74573.1"/>
    </source>
</evidence>
<dbReference type="AlphaFoldDB" id="A0A1R3HW36"/>
<comment type="caution">
    <text evidence="1">The sequence shown here is derived from an EMBL/GenBank/DDBJ whole genome shotgun (WGS) entry which is preliminary data.</text>
</comment>
<reference evidence="1 2" key="1">
    <citation type="submission" date="2013-09" db="EMBL/GenBank/DDBJ databases">
        <title>Corchorus capsularis genome sequencing.</title>
        <authorList>
            <person name="Alam M."/>
            <person name="Haque M.S."/>
            <person name="Islam M.S."/>
            <person name="Emdad E.M."/>
            <person name="Islam M.M."/>
            <person name="Ahmed B."/>
            <person name="Halim A."/>
            <person name="Hossen Q.M.M."/>
            <person name="Hossain M.Z."/>
            <person name="Ahmed R."/>
            <person name="Khan M.M."/>
            <person name="Islam R."/>
            <person name="Rashid M.M."/>
            <person name="Khan S.A."/>
            <person name="Rahman M.S."/>
            <person name="Alam M."/>
        </authorList>
    </citation>
    <scope>NUCLEOTIDE SEQUENCE [LARGE SCALE GENOMIC DNA]</scope>
    <source>
        <strain evidence="2">cv. CVL-1</strain>
        <tissue evidence="1">Whole seedling</tissue>
    </source>
</reference>
<sequence>MGRTHHVEYGSVQYNNDTSASLAISYGPTLDD</sequence>
<dbReference type="Proteomes" id="UP000188268">
    <property type="component" value="Unassembled WGS sequence"/>
</dbReference>